<protein>
    <recommendedName>
        <fullName evidence="4">Cell division topological specificity factor MinE</fullName>
    </recommendedName>
</protein>
<sequence length="121" mass="13839">MIQRLIQILTRADKSKDIAKSRLKLILVQDRLSISEEVMQSLQSEVTKLLSKYFTLKTDEVEMDLEREGNALALVANIPILGMKERKSELNTTEAQKNEESNTKKSSEDQEKEVVEENNSN</sequence>
<evidence type="ECO:0000313" key="3">
    <source>
        <dbReference type="EMBL" id="SVA56405.1"/>
    </source>
</evidence>
<feature type="compositionally biased region" description="Basic and acidic residues" evidence="2">
    <location>
        <begin position="96"/>
        <end position="115"/>
    </location>
</feature>
<comment type="similarity">
    <text evidence="1">Belongs to the MinE family.</text>
</comment>
<dbReference type="GO" id="GO:0051301">
    <property type="term" value="P:cell division"/>
    <property type="evidence" value="ECO:0007669"/>
    <property type="project" value="InterPro"/>
</dbReference>
<accession>A0A381WV57</accession>
<dbReference type="HAMAP" id="MF_00262">
    <property type="entry name" value="MinE"/>
    <property type="match status" value="1"/>
</dbReference>
<proteinExistence type="inferred from homology"/>
<evidence type="ECO:0000256" key="1">
    <source>
        <dbReference type="ARBA" id="ARBA00008168"/>
    </source>
</evidence>
<dbReference type="Gene3D" id="3.30.1070.10">
    <property type="entry name" value="Cell division topological specificity factor MinE"/>
    <property type="match status" value="1"/>
</dbReference>
<dbReference type="EMBL" id="UINC01012994">
    <property type="protein sequence ID" value="SVA56405.1"/>
    <property type="molecule type" value="Genomic_DNA"/>
</dbReference>
<feature type="region of interest" description="Disordered" evidence="2">
    <location>
        <begin position="86"/>
        <end position="121"/>
    </location>
</feature>
<reference evidence="3" key="1">
    <citation type="submission" date="2018-05" db="EMBL/GenBank/DDBJ databases">
        <authorList>
            <person name="Lanie J.A."/>
            <person name="Ng W.-L."/>
            <person name="Kazmierczak K.M."/>
            <person name="Andrzejewski T.M."/>
            <person name="Davidsen T.M."/>
            <person name="Wayne K.J."/>
            <person name="Tettelin H."/>
            <person name="Glass J.I."/>
            <person name="Rusch D."/>
            <person name="Podicherti R."/>
            <person name="Tsui H.-C.T."/>
            <person name="Winkler M.E."/>
        </authorList>
    </citation>
    <scope>NUCLEOTIDE SEQUENCE</scope>
</reference>
<gene>
    <name evidence="3" type="ORF">METZ01_LOCUS109259</name>
</gene>
<dbReference type="NCBIfam" id="TIGR01215">
    <property type="entry name" value="minE"/>
    <property type="match status" value="1"/>
</dbReference>
<organism evidence="3">
    <name type="scientific">marine metagenome</name>
    <dbReference type="NCBI Taxonomy" id="408172"/>
    <lineage>
        <taxon>unclassified sequences</taxon>
        <taxon>metagenomes</taxon>
        <taxon>ecological metagenomes</taxon>
    </lineage>
</organism>
<evidence type="ECO:0008006" key="4">
    <source>
        <dbReference type="Google" id="ProtNLM"/>
    </source>
</evidence>
<name>A0A381WV57_9ZZZZ</name>
<dbReference type="InterPro" id="IPR005527">
    <property type="entry name" value="MinE"/>
</dbReference>
<evidence type="ECO:0000256" key="2">
    <source>
        <dbReference type="SAM" id="MobiDB-lite"/>
    </source>
</evidence>
<dbReference type="AlphaFoldDB" id="A0A381WV57"/>
<dbReference type="InterPro" id="IPR036707">
    <property type="entry name" value="MinE_sf"/>
</dbReference>
<dbReference type="GO" id="GO:0032955">
    <property type="term" value="P:regulation of division septum assembly"/>
    <property type="evidence" value="ECO:0007669"/>
    <property type="project" value="InterPro"/>
</dbReference>
<dbReference type="Pfam" id="PF03776">
    <property type="entry name" value="MinE"/>
    <property type="match status" value="1"/>
</dbReference>
<dbReference type="SUPFAM" id="SSF55229">
    <property type="entry name" value="Cell division protein MinE topological specificity domain"/>
    <property type="match status" value="1"/>
</dbReference>